<evidence type="ECO:0000256" key="3">
    <source>
        <dbReference type="ARBA" id="ARBA00014846"/>
    </source>
</evidence>
<evidence type="ECO:0000313" key="9">
    <source>
        <dbReference type="EMBL" id="GEM11702.1"/>
    </source>
</evidence>
<evidence type="ECO:0000256" key="7">
    <source>
        <dbReference type="ARBA" id="ARBA00022840"/>
    </source>
</evidence>
<keyword evidence="4 8" id="KW-0808">Transferase</keyword>
<evidence type="ECO:0000313" key="10">
    <source>
        <dbReference type="Proteomes" id="UP000321518"/>
    </source>
</evidence>
<comment type="function">
    <text evidence="8">Phosphorylates Ins(1,3,4,5,6)P5 at position 2 to form Ins(1,2,3,4,5,6)P6 (InsP6 or phytate).</text>
</comment>
<dbReference type="GO" id="GO:0005524">
    <property type="term" value="F:ATP binding"/>
    <property type="evidence" value="ECO:0007669"/>
    <property type="project" value="UniProtKB-KW"/>
</dbReference>
<evidence type="ECO:0000256" key="8">
    <source>
        <dbReference type="RuleBase" id="RU364126"/>
    </source>
</evidence>
<gene>
    <name evidence="9" type="ORF">Rt10032_c16g5719</name>
</gene>
<dbReference type="PANTHER" id="PTHR14456:SF2">
    <property type="entry name" value="INOSITOL-PENTAKISPHOSPHATE 2-KINASE"/>
    <property type="match status" value="1"/>
</dbReference>
<accession>A0A511KMU0</accession>
<keyword evidence="6 8" id="KW-0418">Kinase</keyword>
<dbReference type="InterPro" id="IPR043001">
    <property type="entry name" value="IP5_2-K_N_lobe"/>
</dbReference>
<dbReference type="GO" id="GO:0035299">
    <property type="term" value="F:inositol-1,3,4,5,6-pentakisphosphate 2-kinase activity"/>
    <property type="evidence" value="ECO:0007669"/>
    <property type="project" value="UniProtKB-EC"/>
</dbReference>
<reference evidence="9 10" key="1">
    <citation type="submission" date="2019-07" db="EMBL/GenBank/DDBJ databases">
        <title>Rhodotorula toruloides NBRC10032 genome sequencing.</title>
        <authorList>
            <person name="Shida Y."/>
            <person name="Takaku H."/>
            <person name="Ogasawara W."/>
            <person name="Mori K."/>
        </authorList>
    </citation>
    <scope>NUCLEOTIDE SEQUENCE [LARGE SCALE GENOMIC DNA]</scope>
    <source>
        <strain evidence="9 10">NBRC10032</strain>
    </source>
</reference>
<evidence type="ECO:0000256" key="5">
    <source>
        <dbReference type="ARBA" id="ARBA00022741"/>
    </source>
</evidence>
<dbReference type="AlphaFoldDB" id="A0A511KMU0"/>
<keyword evidence="7 8" id="KW-0067">ATP-binding</keyword>
<name>A0A511KMU0_RHOTO</name>
<dbReference type="Pfam" id="PF06090">
    <property type="entry name" value="Ins_P5_2-kin"/>
    <property type="match status" value="1"/>
</dbReference>
<keyword evidence="5 8" id="KW-0547">Nucleotide-binding</keyword>
<dbReference type="GO" id="GO:0032958">
    <property type="term" value="P:inositol phosphate biosynthetic process"/>
    <property type="evidence" value="ECO:0007669"/>
    <property type="project" value="TreeGrafter"/>
</dbReference>
<dbReference type="GO" id="GO:0005634">
    <property type="term" value="C:nucleus"/>
    <property type="evidence" value="ECO:0007669"/>
    <property type="project" value="TreeGrafter"/>
</dbReference>
<dbReference type="InterPro" id="IPR009286">
    <property type="entry name" value="Ins_P5_2-kin"/>
</dbReference>
<dbReference type="OrthoDB" id="272370at2759"/>
<evidence type="ECO:0000256" key="4">
    <source>
        <dbReference type="ARBA" id="ARBA00022679"/>
    </source>
</evidence>
<dbReference type="EC" id="2.7.1.158" evidence="2 8"/>
<protein>
    <recommendedName>
        <fullName evidence="3 8">Inositol-pentakisphosphate 2-kinase</fullName>
        <ecNumber evidence="2 8">2.7.1.158</ecNumber>
    </recommendedName>
</protein>
<dbReference type="EMBL" id="BJWK01000016">
    <property type="protein sequence ID" value="GEM11702.1"/>
    <property type="molecule type" value="Genomic_DNA"/>
</dbReference>
<organism evidence="9 10">
    <name type="scientific">Rhodotorula toruloides</name>
    <name type="common">Yeast</name>
    <name type="synonym">Rhodosporidium toruloides</name>
    <dbReference type="NCBI Taxonomy" id="5286"/>
    <lineage>
        <taxon>Eukaryota</taxon>
        <taxon>Fungi</taxon>
        <taxon>Dikarya</taxon>
        <taxon>Basidiomycota</taxon>
        <taxon>Pucciniomycotina</taxon>
        <taxon>Microbotryomycetes</taxon>
        <taxon>Sporidiobolales</taxon>
        <taxon>Sporidiobolaceae</taxon>
        <taxon>Rhodotorula</taxon>
    </lineage>
</organism>
<evidence type="ECO:0000256" key="6">
    <source>
        <dbReference type="ARBA" id="ARBA00022777"/>
    </source>
</evidence>
<comment type="caution">
    <text evidence="9">The sequence shown here is derived from an EMBL/GenBank/DDBJ whole genome shotgun (WGS) entry which is preliminary data.</text>
</comment>
<dbReference type="Gene3D" id="3.30.200.110">
    <property type="entry name" value="Inositol-pentakisphosphate 2-kinase, N-lobe"/>
    <property type="match status" value="1"/>
</dbReference>
<dbReference type="PANTHER" id="PTHR14456">
    <property type="entry name" value="INOSITOL POLYPHOSPHATE KINASE 1"/>
    <property type="match status" value="1"/>
</dbReference>
<evidence type="ECO:0000256" key="2">
    <source>
        <dbReference type="ARBA" id="ARBA00012023"/>
    </source>
</evidence>
<sequence>MPLPPLETTSSADWQYTAEGGANLVVSFAGPAGSPFSDYALRLRKRKKRAGGGKGGEDTVPSEVDVEFGSRVIAPLVGQTNVVEMAKVRLSRNWLEELAVDMRAKGVRPAERESVDEVDLDAPEGVVVEDLIAGRGVLAVEIKPKWGFLPSPSHLSPSSAPVKTTYCRTCMHRHYKASQDDALDGFCPLDLYSGDSARVHKALEQLYGTWISSVSEINNLRIFLDGKRILPGDSATLDDVFRRRHSQALPPATASLFAHALARTLLHSPALRLLRDLQSLLDVLDIEGLAALLSRSTGVDLAAKFGPEEVEKLGGQPRLEEWVEWVGRYAPVFGRRGEGQPTLQNREEWDRAKATLESRFLASSPPEQPPTPPWRDAILAYLLSAIFKDCSLIIRFPLDSSVPKTIGTVKAIDLDPKPIQRLGKYFRMDREIVECWKGRMERLDQEGRASEVRKCSDG</sequence>
<comment type="domain">
    <text evidence="8">The EXKPK motif is conserved in inositol-pentakisphosphate 2-kinases of both family 1 and 2.</text>
</comment>
<evidence type="ECO:0000256" key="1">
    <source>
        <dbReference type="ARBA" id="ARBA00001774"/>
    </source>
</evidence>
<proteinExistence type="predicted"/>
<dbReference type="Proteomes" id="UP000321518">
    <property type="component" value="Unassembled WGS sequence"/>
</dbReference>
<comment type="catalytic activity">
    <reaction evidence="1 8">
        <text>1D-myo-inositol 1,3,4,5,6-pentakisphosphate + ATP = 1D-myo-inositol hexakisphosphate + ADP + H(+)</text>
        <dbReference type="Rhea" id="RHEA:20313"/>
        <dbReference type="ChEBI" id="CHEBI:15378"/>
        <dbReference type="ChEBI" id="CHEBI:30616"/>
        <dbReference type="ChEBI" id="CHEBI:57733"/>
        <dbReference type="ChEBI" id="CHEBI:58130"/>
        <dbReference type="ChEBI" id="CHEBI:456216"/>
        <dbReference type="EC" id="2.7.1.158"/>
    </reaction>
</comment>